<proteinExistence type="predicted"/>
<accession>A0AAV2F9Q8</accession>
<evidence type="ECO:0000313" key="2">
    <source>
        <dbReference type="EMBL" id="CAL1394999.1"/>
    </source>
</evidence>
<protein>
    <submittedName>
        <fullName evidence="2">Uncharacterized protein</fullName>
    </submittedName>
</protein>
<organism evidence="2 3">
    <name type="scientific">Linum trigynum</name>
    <dbReference type="NCBI Taxonomy" id="586398"/>
    <lineage>
        <taxon>Eukaryota</taxon>
        <taxon>Viridiplantae</taxon>
        <taxon>Streptophyta</taxon>
        <taxon>Embryophyta</taxon>
        <taxon>Tracheophyta</taxon>
        <taxon>Spermatophyta</taxon>
        <taxon>Magnoliopsida</taxon>
        <taxon>eudicotyledons</taxon>
        <taxon>Gunneridae</taxon>
        <taxon>Pentapetalae</taxon>
        <taxon>rosids</taxon>
        <taxon>fabids</taxon>
        <taxon>Malpighiales</taxon>
        <taxon>Linaceae</taxon>
        <taxon>Linum</taxon>
    </lineage>
</organism>
<evidence type="ECO:0000313" key="3">
    <source>
        <dbReference type="Proteomes" id="UP001497516"/>
    </source>
</evidence>
<feature type="region of interest" description="Disordered" evidence="1">
    <location>
        <begin position="1"/>
        <end position="22"/>
    </location>
</feature>
<gene>
    <name evidence="2" type="ORF">LTRI10_LOCUS35461</name>
</gene>
<name>A0AAV2F9Q8_9ROSI</name>
<reference evidence="2 3" key="1">
    <citation type="submission" date="2024-04" db="EMBL/GenBank/DDBJ databases">
        <authorList>
            <person name="Fracassetti M."/>
        </authorList>
    </citation>
    <scope>NUCLEOTIDE SEQUENCE [LARGE SCALE GENOMIC DNA]</scope>
</reference>
<feature type="region of interest" description="Disordered" evidence="1">
    <location>
        <begin position="54"/>
        <end position="81"/>
    </location>
</feature>
<dbReference type="EMBL" id="OZ034819">
    <property type="protein sequence ID" value="CAL1394999.1"/>
    <property type="molecule type" value="Genomic_DNA"/>
</dbReference>
<dbReference type="AlphaFoldDB" id="A0AAV2F9Q8"/>
<keyword evidence="3" id="KW-1185">Reference proteome</keyword>
<sequence>MASYAAGKKAERWQQKNGGRSRSCQAQFPLLLALQALARLSIATLREGGGAAAVAEEEQGRRWMNHRRRRSETKARRDMGWDEDGVGQSGVYFRV</sequence>
<dbReference type="Proteomes" id="UP001497516">
    <property type="component" value="Chromosome 6"/>
</dbReference>
<evidence type="ECO:0000256" key="1">
    <source>
        <dbReference type="SAM" id="MobiDB-lite"/>
    </source>
</evidence>